<dbReference type="EMBL" id="AYKW01000012">
    <property type="protein sequence ID" value="PIL31986.1"/>
    <property type="molecule type" value="Genomic_DNA"/>
</dbReference>
<evidence type="ECO:0000313" key="3">
    <source>
        <dbReference type="Proteomes" id="UP000230002"/>
    </source>
</evidence>
<dbReference type="STRING" id="1077348.A0A2G8SDY8"/>
<evidence type="ECO:0000313" key="2">
    <source>
        <dbReference type="EMBL" id="PIL31986.1"/>
    </source>
</evidence>
<organism evidence="2 3">
    <name type="scientific">Ganoderma sinense ZZ0214-1</name>
    <dbReference type="NCBI Taxonomy" id="1077348"/>
    <lineage>
        <taxon>Eukaryota</taxon>
        <taxon>Fungi</taxon>
        <taxon>Dikarya</taxon>
        <taxon>Basidiomycota</taxon>
        <taxon>Agaricomycotina</taxon>
        <taxon>Agaricomycetes</taxon>
        <taxon>Polyporales</taxon>
        <taxon>Polyporaceae</taxon>
        <taxon>Ganoderma</taxon>
    </lineage>
</organism>
<protein>
    <submittedName>
        <fullName evidence="2">Uncharacterized protein</fullName>
    </submittedName>
</protein>
<feature type="region of interest" description="Disordered" evidence="1">
    <location>
        <begin position="306"/>
        <end position="343"/>
    </location>
</feature>
<comment type="caution">
    <text evidence="2">The sequence shown here is derived from an EMBL/GenBank/DDBJ whole genome shotgun (WGS) entry which is preliminary data.</text>
</comment>
<feature type="region of interest" description="Disordered" evidence="1">
    <location>
        <begin position="225"/>
        <end position="252"/>
    </location>
</feature>
<name>A0A2G8SDY8_9APHY</name>
<sequence>MAPSALSPNVFHVLLQYISPPSQLTQPIPPHLLSKPLLQRHHFLHLTPEHPDDYLCWPSSPENKARVVDLLESRSRPLDDDQPSTFPVQYSFDGEYFFAHVDLSADSDQGPRIILQWDESGEWKYHNTDLMPFPPGSRVALEDVLVPPSPPNPASLQPFARPSYLHTFDVNDLHDDSDDDDYWNAYGVTDIGDSHHGQGAPATTKDAASSEDAYWAQYASVHGTADSTIPSPASRRKPLPGLQQLDGHKMESPLPLPVPVRVPDECEDPYAEPLPIPPGIIARNNTRWDPASPTTLAHLLSTISPRASPAASPAPDSRFNLDADLDEDLSSPTIGGSEDSDLSSWPALGLEGTDIEAVTIAEAARGSSAPAPCTIAETKAAVVVAVNGIDGDEDEADLRAALEGVWRMWKKTKGRAAGQCATSGDCEVREAFLRTAQLVADGA</sequence>
<dbReference type="OrthoDB" id="2270193at2759"/>
<evidence type="ECO:0000256" key="1">
    <source>
        <dbReference type="SAM" id="MobiDB-lite"/>
    </source>
</evidence>
<accession>A0A2G8SDY8</accession>
<feature type="compositionally biased region" description="Low complexity" evidence="1">
    <location>
        <begin position="306"/>
        <end position="318"/>
    </location>
</feature>
<dbReference type="AlphaFoldDB" id="A0A2G8SDY8"/>
<dbReference type="Proteomes" id="UP000230002">
    <property type="component" value="Unassembled WGS sequence"/>
</dbReference>
<proteinExistence type="predicted"/>
<gene>
    <name evidence="2" type="ORF">GSI_06690</name>
</gene>
<keyword evidence="3" id="KW-1185">Reference proteome</keyword>
<reference evidence="2 3" key="1">
    <citation type="journal article" date="2015" name="Sci. Rep.">
        <title>Chromosome-level genome map provides insights into diverse defense mechanisms in the medicinal fungus Ganoderma sinense.</title>
        <authorList>
            <person name="Zhu Y."/>
            <person name="Xu J."/>
            <person name="Sun C."/>
            <person name="Zhou S."/>
            <person name="Xu H."/>
            <person name="Nelson D.R."/>
            <person name="Qian J."/>
            <person name="Song J."/>
            <person name="Luo H."/>
            <person name="Xiang L."/>
            <person name="Li Y."/>
            <person name="Xu Z."/>
            <person name="Ji A."/>
            <person name="Wang L."/>
            <person name="Lu S."/>
            <person name="Hayward A."/>
            <person name="Sun W."/>
            <person name="Li X."/>
            <person name="Schwartz D.C."/>
            <person name="Wang Y."/>
            <person name="Chen S."/>
        </authorList>
    </citation>
    <scope>NUCLEOTIDE SEQUENCE [LARGE SCALE GENOMIC DNA]</scope>
    <source>
        <strain evidence="2 3">ZZ0214-1</strain>
    </source>
</reference>